<sequence length="55" mass="6215">MLGVVAVEGEPMAFPVFLVKVECSAGKCFSLFFISLFRLHLRAHLTTLRCLLFVR</sequence>
<organism evidence="2">
    <name type="scientific">Anguilla anguilla</name>
    <name type="common">European freshwater eel</name>
    <name type="synonym">Muraena anguilla</name>
    <dbReference type="NCBI Taxonomy" id="7936"/>
    <lineage>
        <taxon>Eukaryota</taxon>
        <taxon>Metazoa</taxon>
        <taxon>Chordata</taxon>
        <taxon>Craniata</taxon>
        <taxon>Vertebrata</taxon>
        <taxon>Euteleostomi</taxon>
        <taxon>Actinopterygii</taxon>
        <taxon>Neopterygii</taxon>
        <taxon>Teleostei</taxon>
        <taxon>Anguilliformes</taxon>
        <taxon>Anguillidae</taxon>
        <taxon>Anguilla</taxon>
    </lineage>
</organism>
<keyword evidence="1" id="KW-1133">Transmembrane helix</keyword>
<feature type="transmembrane region" description="Helical" evidence="1">
    <location>
        <begin position="12"/>
        <end position="39"/>
    </location>
</feature>
<evidence type="ECO:0000256" key="1">
    <source>
        <dbReference type="SAM" id="Phobius"/>
    </source>
</evidence>
<keyword evidence="1" id="KW-0812">Transmembrane</keyword>
<name>A0A0E9VPC0_ANGAN</name>
<reference evidence="2" key="2">
    <citation type="journal article" date="2015" name="Fish Shellfish Immunol.">
        <title>Early steps in the European eel (Anguilla anguilla)-Vibrio vulnificus interaction in the gills: Role of the RtxA13 toxin.</title>
        <authorList>
            <person name="Callol A."/>
            <person name="Pajuelo D."/>
            <person name="Ebbesson L."/>
            <person name="Teles M."/>
            <person name="MacKenzie S."/>
            <person name="Amaro C."/>
        </authorList>
    </citation>
    <scope>NUCLEOTIDE SEQUENCE</scope>
</reference>
<proteinExistence type="predicted"/>
<dbReference type="EMBL" id="GBXM01028711">
    <property type="protein sequence ID" value="JAH79866.1"/>
    <property type="molecule type" value="Transcribed_RNA"/>
</dbReference>
<dbReference type="AlphaFoldDB" id="A0A0E9VPC0"/>
<keyword evidence="1" id="KW-0472">Membrane</keyword>
<accession>A0A0E9VPC0</accession>
<evidence type="ECO:0000313" key="2">
    <source>
        <dbReference type="EMBL" id="JAH79866.1"/>
    </source>
</evidence>
<reference evidence="2" key="1">
    <citation type="submission" date="2014-11" db="EMBL/GenBank/DDBJ databases">
        <authorList>
            <person name="Amaro Gonzalez C."/>
        </authorList>
    </citation>
    <scope>NUCLEOTIDE SEQUENCE</scope>
</reference>
<protein>
    <submittedName>
        <fullName evidence="2">Uncharacterized protein</fullName>
    </submittedName>
</protein>